<sequence>MQNSMSIMIQPFKVQQGAILPAKKFKKKENPFKQFKIWKWLLANLKRKSQAKIKSLSLQLKRKQRKPKSPRVLSQSLQSTWLVKATQILKIYMSS</sequence>
<dbReference type="AlphaFoldDB" id="A0AAU9IX98"/>
<comment type="caution">
    <text evidence="1">The sequence shown here is derived from an EMBL/GenBank/DDBJ whole genome shotgun (WGS) entry which is preliminary data.</text>
</comment>
<organism evidence="1 2">
    <name type="scientific">Blepharisma stoltei</name>
    <dbReference type="NCBI Taxonomy" id="1481888"/>
    <lineage>
        <taxon>Eukaryota</taxon>
        <taxon>Sar</taxon>
        <taxon>Alveolata</taxon>
        <taxon>Ciliophora</taxon>
        <taxon>Postciliodesmatophora</taxon>
        <taxon>Heterotrichea</taxon>
        <taxon>Heterotrichida</taxon>
        <taxon>Blepharismidae</taxon>
        <taxon>Blepharisma</taxon>
    </lineage>
</organism>
<name>A0AAU9IX98_9CILI</name>
<evidence type="ECO:0000313" key="1">
    <source>
        <dbReference type="EMBL" id="CAG9317699.1"/>
    </source>
</evidence>
<dbReference type="Proteomes" id="UP001162131">
    <property type="component" value="Unassembled WGS sequence"/>
</dbReference>
<dbReference type="EMBL" id="CAJZBQ010000018">
    <property type="protein sequence ID" value="CAG9317699.1"/>
    <property type="molecule type" value="Genomic_DNA"/>
</dbReference>
<reference evidence="1" key="1">
    <citation type="submission" date="2021-09" db="EMBL/GenBank/DDBJ databases">
        <authorList>
            <consortium name="AG Swart"/>
            <person name="Singh M."/>
            <person name="Singh A."/>
            <person name="Seah K."/>
            <person name="Emmerich C."/>
        </authorList>
    </citation>
    <scope>NUCLEOTIDE SEQUENCE</scope>
    <source>
        <strain evidence="1">ATCC30299</strain>
    </source>
</reference>
<protein>
    <submittedName>
        <fullName evidence="1">Uncharacterized protein</fullName>
    </submittedName>
</protein>
<keyword evidence="2" id="KW-1185">Reference proteome</keyword>
<accession>A0AAU9IX98</accession>
<evidence type="ECO:0000313" key="2">
    <source>
        <dbReference type="Proteomes" id="UP001162131"/>
    </source>
</evidence>
<proteinExistence type="predicted"/>
<gene>
    <name evidence="1" type="ORF">BSTOLATCC_MIC18941</name>
</gene>